<organism evidence="1 2">
    <name type="scientific">Thermoactinomyces daqus</name>
    <dbReference type="NCBI Taxonomy" id="1329516"/>
    <lineage>
        <taxon>Bacteria</taxon>
        <taxon>Bacillati</taxon>
        <taxon>Bacillota</taxon>
        <taxon>Bacilli</taxon>
        <taxon>Bacillales</taxon>
        <taxon>Thermoactinomycetaceae</taxon>
        <taxon>Thermoactinomyces</taxon>
    </lineage>
</organism>
<reference evidence="1 2" key="1">
    <citation type="submission" date="2020-07" db="EMBL/GenBank/DDBJ databases">
        <authorList>
            <person name="Feng H."/>
        </authorList>
    </citation>
    <scope>NUCLEOTIDE SEQUENCE [LARGE SCALE GENOMIC DNA]</scope>
    <source>
        <strain evidence="2">s-11</strain>
    </source>
</reference>
<keyword evidence="2" id="KW-1185">Reference proteome</keyword>
<dbReference type="Proteomes" id="UP000530514">
    <property type="component" value="Unassembled WGS sequence"/>
</dbReference>
<comment type="caution">
    <text evidence="1">The sequence shown here is derived from an EMBL/GenBank/DDBJ whole genome shotgun (WGS) entry which is preliminary data.</text>
</comment>
<accession>A0A7W1XA36</accession>
<evidence type="ECO:0000313" key="2">
    <source>
        <dbReference type="Proteomes" id="UP000530514"/>
    </source>
</evidence>
<dbReference type="EMBL" id="JACEIP010000010">
    <property type="protein sequence ID" value="MBA4542928.1"/>
    <property type="molecule type" value="Genomic_DNA"/>
</dbReference>
<proteinExistence type="predicted"/>
<dbReference type="AlphaFoldDB" id="A0A7W1XA36"/>
<evidence type="ECO:0000313" key="1">
    <source>
        <dbReference type="EMBL" id="MBA4542928.1"/>
    </source>
</evidence>
<name>A0A7W1XA36_9BACL</name>
<sequence length="56" mass="6375">MAKVNLSIHFLGFTPRTEREAEAFVLNHIFDRLVGSGVWLTIHGIRIIPDKGEDEK</sequence>
<gene>
    <name evidence="1" type="ORF">H1164_08435</name>
</gene>
<protein>
    <submittedName>
        <fullName evidence="1">Uncharacterized protein</fullName>
    </submittedName>
</protein>